<comment type="caution">
    <text evidence="15">The sequence shown here is derived from an EMBL/GenBank/DDBJ whole genome shotgun (WGS) entry which is preliminary data.</text>
</comment>
<dbReference type="EMBL" id="PKSM01000024">
    <property type="protein sequence ID" value="POW21116.1"/>
    <property type="molecule type" value="Genomic_DNA"/>
</dbReference>
<evidence type="ECO:0000256" key="10">
    <source>
        <dbReference type="ARBA" id="ARBA00022989"/>
    </source>
</evidence>
<dbReference type="OrthoDB" id="8062037at2759"/>
<reference evidence="16" key="3">
    <citation type="journal article" date="2018" name="Mol. Plant Microbe Interact.">
        <title>Genome sequence resources for the wheat stripe rust pathogen (Puccinia striiformis f. sp. tritici) and the barley stripe rust pathogen (Puccinia striiformis f. sp. hordei).</title>
        <authorList>
            <person name="Xia C."/>
            <person name="Wang M."/>
            <person name="Yin C."/>
            <person name="Cornejo O.E."/>
            <person name="Hulbert S.H."/>
            <person name="Chen X."/>
        </authorList>
    </citation>
    <scope>NUCLEOTIDE SEQUENCE [LARGE SCALE GENOMIC DNA]</scope>
    <source>
        <strain evidence="16">93TX-2</strain>
    </source>
</reference>
<dbReference type="VEuPathDB" id="FungiDB:PSHT_02744"/>
<dbReference type="SUPFAM" id="SSF57850">
    <property type="entry name" value="RING/U-box"/>
    <property type="match status" value="1"/>
</dbReference>
<comment type="catalytic activity">
    <reaction evidence="1">
        <text>S-ubiquitinyl-[E2 ubiquitin-conjugating enzyme]-L-cysteine + [acceptor protein]-L-lysine = [E2 ubiquitin-conjugating enzyme]-L-cysteine + N(6)-ubiquitinyl-[acceptor protein]-L-lysine.</text>
        <dbReference type="EC" id="2.3.2.27"/>
    </reaction>
</comment>
<dbReference type="PANTHER" id="PTHR45977">
    <property type="entry name" value="TARGET OF ERK KINASE MPK-1"/>
    <property type="match status" value="1"/>
</dbReference>
<feature type="domain" description="RING-type" evidence="14">
    <location>
        <begin position="146"/>
        <end position="213"/>
    </location>
</feature>
<dbReference type="Gene3D" id="3.30.40.10">
    <property type="entry name" value="Zinc/RING finger domain, C3HC4 (zinc finger)"/>
    <property type="match status" value="1"/>
</dbReference>
<dbReference type="VEuPathDB" id="FungiDB:PSTT_01063"/>
<name>A0A2S4WH43_9BASI</name>
<keyword evidence="16" id="KW-1185">Reference proteome</keyword>
<protein>
    <recommendedName>
        <fullName evidence="3">RING-type E3 ubiquitin transferase</fullName>
        <ecNumber evidence="3">2.3.2.27</ecNumber>
    </recommendedName>
</protein>
<keyword evidence="4" id="KW-0808">Transferase</keyword>
<comment type="subcellular location">
    <subcellularLocation>
        <location evidence="2">Membrane</location>
        <topology evidence="2">Multi-pass membrane protein</topology>
    </subcellularLocation>
</comment>
<dbReference type="Pfam" id="PF17123">
    <property type="entry name" value="zf-RING_11"/>
    <property type="match status" value="1"/>
</dbReference>
<proteinExistence type="predicted"/>
<keyword evidence="8" id="KW-0833">Ubl conjugation pathway</keyword>
<evidence type="ECO:0000256" key="7">
    <source>
        <dbReference type="ARBA" id="ARBA00022771"/>
    </source>
</evidence>
<keyword evidence="7 12" id="KW-0863">Zinc-finger</keyword>
<evidence type="ECO:0000256" key="13">
    <source>
        <dbReference type="SAM" id="MobiDB-lite"/>
    </source>
</evidence>
<dbReference type="PANTHER" id="PTHR45977:SF4">
    <property type="entry name" value="RING-TYPE DOMAIN-CONTAINING PROTEIN"/>
    <property type="match status" value="1"/>
</dbReference>
<keyword evidence="11" id="KW-0472">Membrane</keyword>
<feature type="region of interest" description="Disordered" evidence="13">
    <location>
        <begin position="1"/>
        <end position="51"/>
    </location>
</feature>
<dbReference type="SMART" id="SM00184">
    <property type="entry name" value="RING"/>
    <property type="match status" value="1"/>
</dbReference>
<dbReference type="InterPro" id="IPR001841">
    <property type="entry name" value="Znf_RING"/>
</dbReference>
<keyword evidence="5" id="KW-0812">Transmembrane</keyword>
<evidence type="ECO:0000256" key="11">
    <source>
        <dbReference type="ARBA" id="ARBA00023136"/>
    </source>
</evidence>
<evidence type="ECO:0000313" key="16">
    <source>
        <dbReference type="Proteomes" id="UP000238274"/>
    </source>
</evidence>
<dbReference type="GO" id="GO:0006511">
    <property type="term" value="P:ubiquitin-dependent protein catabolic process"/>
    <property type="evidence" value="ECO:0007669"/>
    <property type="project" value="TreeGrafter"/>
</dbReference>
<dbReference type="EC" id="2.3.2.27" evidence="3"/>
<keyword evidence="10" id="KW-1133">Transmembrane helix</keyword>
<dbReference type="GO" id="GO:0061630">
    <property type="term" value="F:ubiquitin protein ligase activity"/>
    <property type="evidence" value="ECO:0007669"/>
    <property type="project" value="UniProtKB-EC"/>
</dbReference>
<reference evidence="15 16" key="1">
    <citation type="submission" date="2017-12" db="EMBL/GenBank/DDBJ databases">
        <title>Gene loss provides genomic basis for host adaptation in cereal stripe rust fungi.</title>
        <authorList>
            <person name="Xia C."/>
        </authorList>
    </citation>
    <scope>NUCLEOTIDE SEQUENCE [LARGE SCALE GENOMIC DNA]</scope>
    <source>
        <strain evidence="15 16">93TX-2</strain>
    </source>
</reference>
<evidence type="ECO:0000256" key="8">
    <source>
        <dbReference type="ARBA" id="ARBA00022786"/>
    </source>
</evidence>
<dbReference type="GO" id="GO:0016020">
    <property type="term" value="C:membrane"/>
    <property type="evidence" value="ECO:0007669"/>
    <property type="project" value="UniProtKB-SubCell"/>
</dbReference>
<evidence type="ECO:0000256" key="3">
    <source>
        <dbReference type="ARBA" id="ARBA00012483"/>
    </source>
</evidence>
<sequence>MEPNSTPGDLNAAEEHSGPRAGGPEDQINDNQETIQPQAVPSRGNLSFNSTARTTREQYAYLWRFLDPDDLDADEEGLAEMFGYRFDLPETYRIDHHEFQGENWFNENFNHSLNTTQDVNDLFDGLEDTTIGPVSTEDPADQQPQCSICLEAYTEGDIVVVLSCHETHRFHRACATVNSSLLRFSRPATRLMTCIFHFLQDWLQENSICPLCRAPLGR</sequence>
<dbReference type="Proteomes" id="UP000238274">
    <property type="component" value="Unassembled WGS sequence"/>
</dbReference>
<keyword evidence="6" id="KW-0479">Metal-binding</keyword>
<evidence type="ECO:0000256" key="6">
    <source>
        <dbReference type="ARBA" id="ARBA00022723"/>
    </source>
</evidence>
<dbReference type="InterPro" id="IPR013083">
    <property type="entry name" value="Znf_RING/FYVE/PHD"/>
</dbReference>
<evidence type="ECO:0000256" key="4">
    <source>
        <dbReference type="ARBA" id="ARBA00022679"/>
    </source>
</evidence>
<evidence type="ECO:0000256" key="2">
    <source>
        <dbReference type="ARBA" id="ARBA00004141"/>
    </source>
</evidence>
<evidence type="ECO:0000256" key="12">
    <source>
        <dbReference type="PROSITE-ProRule" id="PRU00175"/>
    </source>
</evidence>
<keyword evidence="9" id="KW-0862">Zinc</keyword>
<organism evidence="15 16">
    <name type="scientific">Puccinia striiformis</name>
    <dbReference type="NCBI Taxonomy" id="27350"/>
    <lineage>
        <taxon>Eukaryota</taxon>
        <taxon>Fungi</taxon>
        <taxon>Dikarya</taxon>
        <taxon>Basidiomycota</taxon>
        <taxon>Pucciniomycotina</taxon>
        <taxon>Pucciniomycetes</taxon>
        <taxon>Pucciniales</taxon>
        <taxon>Pucciniaceae</taxon>
        <taxon>Puccinia</taxon>
    </lineage>
</organism>
<evidence type="ECO:0000313" key="15">
    <source>
        <dbReference type="EMBL" id="POW21116.1"/>
    </source>
</evidence>
<evidence type="ECO:0000256" key="9">
    <source>
        <dbReference type="ARBA" id="ARBA00022833"/>
    </source>
</evidence>
<reference evidence="16" key="2">
    <citation type="journal article" date="2018" name="BMC Genomics">
        <title>Genomic insights into host adaptation between the wheat stripe rust pathogen (Puccinia striiformis f. sp. tritici) and the barley stripe rust pathogen (Puccinia striiformis f. sp. hordei).</title>
        <authorList>
            <person name="Xia C."/>
            <person name="Wang M."/>
            <person name="Yin C."/>
            <person name="Cornejo O.E."/>
            <person name="Hulbert S.H."/>
            <person name="Chen X."/>
        </authorList>
    </citation>
    <scope>NUCLEOTIDE SEQUENCE [LARGE SCALE GENOMIC DNA]</scope>
    <source>
        <strain evidence="16">93TX-2</strain>
    </source>
</reference>
<evidence type="ECO:0000259" key="14">
    <source>
        <dbReference type="PROSITE" id="PS50089"/>
    </source>
</evidence>
<feature type="compositionally biased region" description="Polar residues" evidence="13">
    <location>
        <begin position="29"/>
        <end position="51"/>
    </location>
</feature>
<dbReference type="GO" id="GO:0008270">
    <property type="term" value="F:zinc ion binding"/>
    <property type="evidence" value="ECO:0007669"/>
    <property type="project" value="UniProtKB-KW"/>
</dbReference>
<accession>A0A2S4WH43</accession>
<gene>
    <name evidence="15" type="ORF">PSHT_02744</name>
</gene>
<evidence type="ECO:0000256" key="5">
    <source>
        <dbReference type="ARBA" id="ARBA00022692"/>
    </source>
</evidence>
<evidence type="ECO:0000256" key="1">
    <source>
        <dbReference type="ARBA" id="ARBA00000900"/>
    </source>
</evidence>
<dbReference type="GO" id="GO:0016567">
    <property type="term" value="P:protein ubiquitination"/>
    <property type="evidence" value="ECO:0007669"/>
    <property type="project" value="TreeGrafter"/>
</dbReference>
<dbReference type="PROSITE" id="PS50089">
    <property type="entry name" value="ZF_RING_2"/>
    <property type="match status" value="1"/>
</dbReference>
<dbReference type="AlphaFoldDB" id="A0A2S4WH43"/>